<dbReference type="EMBL" id="PGOL01002015">
    <property type="protein sequence ID" value="PKI51329.1"/>
    <property type="molecule type" value="Genomic_DNA"/>
</dbReference>
<dbReference type="SUPFAM" id="SSF47699">
    <property type="entry name" value="Bifunctional inhibitor/lipid-transfer protein/seed storage 2S albumin"/>
    <property type="match status" value="1"/>
</dbReference>
<evidence type="ECO:0008006" key="5">
    <source>
        <dbReference type="Google" id="ProtNLM"/>
    </source>
</evidence>
<organism evidence="3 4">
    <name type="scientific">Punica granatum</name>
    <name type="common">Pomegranate</name>
    <dbReference type="NCBI Taxonomy" id="22663"/>
    <lineage>
        <taxon>Eukaryota</taxon>
        <taxon>Viridiplantae</taxon>
        <taxon>Streptophyta</taxon>
        <taxon>Embryophyta</taxon>
        <taxon>Tracheophyta</taxon>
        <taxon>Spermatophyta</taxon>
        <taxon>Magnoliopsida</taxon>
        <taxon>eudicotyledons</taxon>
        <taxon>Gunneridae</taxon>
        <taxon>Pentapetalae</taxon>
        <taxon>rosids</taxon>
        <taxon>malvids</taxon>
        <taxon>Myrtales</taxon>
        <taxon>Lythraceae</taxon>
        <taxon>Punica</taxon>
    </lineage>
</organism>
<dbReference type="Gene3D" id="1.10.110.10">
    <property type="entry name" value="Plant lipid-transfer and hydrophobic proteins"/>
    <property type="match status" value="1"/>
</dbReference>
<proteinExistence type="inferred from homology"/>
<feature type="chain" id="PRO_5014154213" description="Bifunctional inhibitor/plant lipid transfer protein/seed storage helical domain-containing protein" evidence="2">
    <location>
        <begin position="24"/>
        <end position="118"/>
    </location>
</feature>
<dbReference type="Proteomes" id="UP000233551">
    <property type="component" value="Unassembled WGS sequence"/>
</dbReference>
<evidence type="ECO:0000313" key="4">
    <source>
        <dbReference type="Proteomes" id="UP000233551"/>
    </source>
</evidence>
<dbReference type="GO" id="GO:0008289">
    <property type="term" value="F:lipid binding"/>
    <property type="evidence" value="ECO:0007669"/>
    <property type="project" value="InterPro"/>
</dbReference>
<keyword evidence="2" id="KW-0732">Signal</keyword>
<reference evidence="3 4" key="1">
    <citation type="submission" date="2017-11" db="EMBL/GenBank/DDBJ databases">
        <title>De-novo sequencing of pomegranate (Punica granatum L.) genome.</title>
        <authorList>
            <person name="Akparov Z."/>
            <person name="Amiraslanov A."/>
            <person name="Hajiyeva S."/>
            <person name="Abbasov M."/>
            <person name="Kaur K."/>
            <person name="Hamwieh A."/>
            <person name="Solovyev V."/>
            <person name="Salamov A."/>
            <person name="Braich B."/>
            <person name="Kosarev P."/>
            <person name="Mahmoud A."/>
            <person name="Hajiyev E."/>
            <person name="Babayeva S."/>
            <person name="Izzatullayeva V."/>
            <person name="Mammadov A."/>
            <person name="Mammadov A."/>
            <person name="Sharifova S."/>
            <person name="Ojaghi J."/>
            <person name="Eynullazada K."/>
            <person name="Bayramov B."/>
            <person name="Abdulazimova A."/>
            <person name="Shahmuradov I."/>
        </authorList>
    </citation>
    <scope>NUCLEOTIDE SEQUENCE [LARGE SCALE GENOMIC DNA]</scope>
    <source>
        <strain evidence="4">cv. AG2017</strain>
        <tissue evidence="3">Leaf</tissue>
    </source>
</reference>
<comment type="caution">
    <text evidence="3">The sequence shown here is derived from an EMBL/GenBank/DDBJ whole genome shotgun (WGS) entry which is preliminary data.</text>
</comment>
<protein>
    <recommendedName>
        <fullName evidence="5">Bifunctional inhibitor/plant lipid transfer protein/seed storage helical domain-containing protein</fullName>
    </recommendedName>
</protein>
<dbReference type="AlphaFoldDB" id="A0A2I0J531"/>
<feature type="signal peptide" evidence="2">
    <location>
        <begin position="1"/>
        <end position="23"/>
    </location>
</feature>
<dbReference type="InterPro" id="IPR000528">
    <property type="entry name" value="Plant_nsLTP"/>
</dbReference>
<comment type="similarity">
    <text evidence="1">Belongs to the plant LTP family.</text>
</comment>
<dbReference type="InterPro" id="IPR036312">
    <property type="entry name" value="Bifun_inhib/LTP/seed_sf"/>
</dbReference>
<gene>
    <name evidence="3" type="ORF">CRG98_028276</name>
</gene>
<dbReference type="PRINTS" id="PR00382">
    <property type="entry name" value="LIPIDTRNSFER"/>
</dbReference>
<accession>A0A2I0J531</accession>
<dbReference type="PANTHER" id="PTHR33076">
    <property type="entry name" value="NON-SPECIFIC LIPID-TRANSFER PROTEIN 2-RELATED"/>
    <property type="match status" value="1"/>
</dbReference>
<sequence>MASVIGLLLIVILAGLASPPVDAFTRCEYVYDYFPYCLDFLVGYRALATTRCCNHVKKLNFLAKHLLGPRLICECIEAMVRGMDPPLIAYNIDALPYQCSTQLSFPISSSMDCSTVPA</sequence>
<evidence type="ECO:0000313" key="3">
    <source>
        <dbReference type="EMBL" id="PKI51329.1"/>
    </source>
</evidence>
<name>A0A2I0J531_PUNGR</name>
<evidence type="ECO:0000256" key="1">
    <source>
        <dbReference type="ARBA" id="ARBA00009748"/>
    </source>
</evidence>
<dbReference type="GO" id="GO:0006869">
    <property type="term" value="P:lipid transport"/>
    <property type="evidence" value="ECO:0007669"/>
    <property type="project" value="InterPro"/>
</dbReference>
<evidence type="ECO:0000256" key="2">
    <source>
        <dbReference type="SAM" id="SignalP"/>
    </source>
</evidence>
<keyword evidence="4" id="KW-1185">Reference proteome</keyword>